<comment type="catalytic activity">
    <reaction evidence="17">
        <text>L-threonyl-[protein] + ATP = O-phospho-L-threonyl-[protein] + ADP + H(+)</text>
        <dbReference type="Rhea" id="RHEA:46608"/>
        <dbReference type="Rhea" id="RHEA-COMP:11060"/>
        <dbReference type="Rhea" id="RHEA-COMP:11605"/>
        <dbReference type="ChEBI" id="CHEBI:15378"/>
        <dbReference type="ChEBI" id="CHEBI:30013"/>
        <dbReference type="ChEBI" id="CHEBI:30616"/>
        <dbReference type="ChEBI" id="CHEBI:61977"/>
        <dbReference type="ChEBI" id="CHEBI:456216"/>
        <dbReference type="EC" id="2.7.11.1"/>
    </reaction>
</comment>
<evidence type="ECO:0000256" key="1">
    <source>
        <dbReference type="ARBA" id="ARBA00001946"/>
    </source>
</evidence>
<keyword evidence="15" id="KW-0809">Transit peptide</keyword>
<dbReference type="GO" id="GO:0005743">
    <property type="term" value="C:mitochondrial inner membrane"/>
    <property type="evidence" value="ECO:0007669"/>
    <property type="project" value="UniProtKB-SubCell"/>
</dbReference>
<dbReference type="InterPro" id="IPR011009">
    <property type="entry name" value="Kinase-like_dom_sf"/>
</dbReference>
<keyword evidence="13" id="KW-0067">ATP-binding</keyword>
<evidence type="ECO:0000256" key="13">
    <source>
        <dbReference type="ARBA" id="ARBA00022840"/>
    </source>
</evidence>
<dbReference type="EMBL" id="JARPUR010000003">
    <property type="protein sequence ID" value="KAK4879462.1"/>
    <property type="molecule type" value="Genomic_DNA"/>
</dbReference>
<dbReference type="InterPro" id="IPR000719">
    <property type="entry name" value="Prot_kinase_dom"/>
</dbReference>
<dbReference type="GO" id="GO:0005741">
    <property type="term" value="C:mitochondrial outer membrane"/>
    <property type="evidence" value="ECO:0007669"/>
    <property type="project" value="UniProtKB-SubCell"/>
</dbReference>
<keyword evidence="14" id="KW-0460">Magnesium</keyword>
<protein>
    <recommendedName>
        <fullName evidence="5">non-specific serine/threonine protein kinase</fullName>
        <ecNumber evidence="5">2.7.11.1</ecNumber>
    </recommendedName>
</protein>
<evidence type="ECO:0000256" key="5">
    <source>
        <dbReference type="ARBA" id="ARBA00012513"/>
    </source>
</evidence>
<comment type="caution">
    <text evidence="20">The sequence shown here is derived from an EMBL/GenBank/DDBJ whole genome shotgun (WGS) entry which is preliminary data.</text>
</comment>
<keyword evidence="21" id="KW-1185">Reference proteome</keyword>
<dbReference type="GO" id="GO:0042981">
    <property type="term" value="P:regulation of apoptotic process"/>
    <property type="evidence" value="ECO:0007669"/>
    <property type="project" value="TreeGrafter"/>
</dbReference>
<dbReference type="GO" id="GO:0046872">
    <property type="term" value="F:metal ion binding"/>
    <property type="evidence" value="ECO:0007669"/>
    <property type="project" value="UniProtKB-KW"/>
</dbReference>
<evidence type="ECO:0000256" key="3">
    <source>
        <dbReference type="ARBA" id="ARBA00004514"/>
    </source>
</evidence>
<evidence type="ECO:0000256" key="2">
    <source>
        <dbReference type="ARBA" id="ARBA00004434"/>
    </source>
</evidence>
<evidence type="ECO:0000313" key="21">
    <source>
        <dbReference type="Proteomes" id="UP001353858"/>
    </source>
</evidence>
<keyword evidence="6" id="KW-0723">Serine/threonine-protein kinase</keyword>
<dbReference type="GO" id="GO:0005524">
    <property type="term" value="F:ATP binding"/>
    <property type="evidence" value="ECO:0007669"/>
    <property type="project" value="UniProtKB-KW"/>
</dbReference>
<dbReference type="GO" id="GO:0005829">
    <property type="term" value="C:cytosol"/>
    <property type="evidence" value="ECO:0007669"/>
    <property type="project" value="UniProtKB-SubCell"/>
</dbReference>
<keyword evidence="10" id="KW-0418">Kinase</keyword>
<dbReference type="EC" id="2.7.11.1" evidence="5"/>
<evidence type="ECO:0000256" key="4">
    <source>
        <dbReference type="ARBA" id="ARBA00004572"/>
    </source>
</evidence>
<dbReference type="Gene3D" id="1.10.510.10">
    <property type="entry name" value="Transferase(Phosphotransferase) domain 1"/>
    <property type="match status" value="1"/>
</dbReference>
<dbReference type="PROSITE" id="PS50011">
    <property type="entry name" value="PROTEIN_KINASE_DOM"/>
    <property type="match status" value="1"/>
</dbReference>
<keyword evidence="9" id="KW-0547">Nucleotide-binding</keyword>
<dbReference type="GO" id="GO:0090141">
    <property type="term" value="P:positive regulation of mitochondrial fission"/>
    <property type="evidence" value="ECO:0007669"/>
    <property type="project" value="TreeGrafter"/>
</dbReference>
<evidence type="ECO:0000256" key="16">
    <source>
        <dbReference type="ARBA" id="ARBA00023128"/>
    </source>
</evidence>
<dbReference type="Pfam" id="PF00069">
    <property type="entry name" value="Pkinase"/>
    <property type="match status" value="1"/>
</dbReference>
<sequence length="593" mass="66975">MSIRTVGSRLFKHGQTIVRNICRRNYNYNTTNIAEKINVIQEVTSAPGPVSNTALVSRNFALRNVGLQFSIHARRIFIDNVLNRVTNSLASELRRKAARRILFGDSRPFLAFVGVSLASGTGILTKEEELEGVCWEIREAISKSNWALDKDVNTVKLETDTITLDNIEFGKPIAKGSNAVVYEATYKDSGSNCELSNNDVFVPTEDVDIDSHMKYPLAIKMMFNYDVQSNAMSILQAMYRETLPARRYTNKTNLTGWEMELMNRKVSLSPHPNIVTMFSVFTDYIPDLAGSRGLYPAALPPRIFSQGEGRNMSLFLVMKRYNCTLKEYCTERTYTQRVAMLLFAQLLEGIVHLNSHGIAHRDLKSDNLLLDTSEKHAPVLVITDFGCCLADKNSGLVLPYNIYDIDKGGNAALMAPEIITQTPGTFSVLNYSKSDLWTAGTIAYEIFDNYNPFYDNPNFVKLRNYDFKEDDLPALPDDVPSIIQKLIRNILKRNPNKRLDPELAANVMQVFLWGPSAWFKKGSKLPSSAEILQWLLSLATKVLCEGRMYCMSDGPNQRKGGRRTYPEYLLIASFLRRAKLSSIRNSIAFCHHN</sequence>
<reference evidence="21" key="1">
    <citation type="submission" date="2023-01" db="EMBL/GenBank/DDBJ databases">
        <title>Key to firefly adult light organ development and bioluminescence: homeobox transcription factors regulate luciferase expression and transportation to peroxisome.</title>
        <authorList>
            <person name="Fu X."/>
        </authorList>
    </citation>
    <scope>NUCLEOTIDE SEQUENCE [LARGE SCALE GENOMIC DNA]</scope>
</reference>
<keyword evidence="12" id="KW-0999">Mitochondrion inner membrane</keyword>
<keyword evidence="16" id="KW-0496">Mitochondrion</keyword>
<evidence type="ECO:0000259" key="19">
    <source>
        <dbReference type="PROSITE" id="PS50011"/>
    </source>
</evidence>
<dbReference type="PANTHER" id="PTHR22972">
    <property type="entry name" value="SERINE/THREONINE PROTEIN KINASE"/>
    <property type="match status" value="1"/>
</dbReference>
<evidence type="ECO:0000256" key="6">
    <source>
        <dbReference type="ARBA" id="ARBA00022527"/>
    </source>
</evidence>
<comment type="cofactor">
    <cofactor evidence="1">
        <name>Mg(2+)</name>
        <dbReference type="ChEBI" id="CHEBI:18420"/>
    </cofactor>
</comment>
<dbReference type="SUPFAM" id="SSF56112">
    <property type="entry name" value="Protein kinase-like (PK-like)"/>
    <property type="match status" value="1"/>
</dbReference>
<comment type="catalytic activity">
    <reaction evidence="18">
        <text>L-seryl-[protein] + ATP = O-phospho-L-seryl-[protein] + ADP + H(+)</text>
        <dbReference type="Rhea" id="RHEA:17989"/>
        <dbReference type="Rhea" id="RHEA-COMP:9863"/>
        <dbReference type="Rhea" id="RHEA-COMP:11604"/>
        <dbReference type="ChEBI" id="CHEBI:15378"/>
        <dbReference type="ChEBI" id="CHEBI:29999"/>
        <dbReference type="ChEBI" id="CHEBI:30616"/>
        <dbReference type="ChEBI" id="CHEBI:83421"/>
        <dbReference type="ChEBI" id="CHEBI:456216"/>
        <dbReference type="EC" id="2.7.11.1"/>
    </reaction>
</comment>
<keyword evidence="11" id="KW-1000">Mitochondrion outer membrane</keyword>
<feature type="domain" description="Protein kinase" evidence="19">
    <location>
        <begin position="167"/>
        <end position="512"/>
    </location>
</feature>
<comment type="subcellular location">
    <subcellularLocation>
        <location evidence="3">Cytoplasm</location>
        <location evidence="3">Cytosol</location>
    </subcellularLocation>
    <subcellularLocation>
        <location evidence="2">Mitochondrion inner membrane</location>
        <topology evidence="2">Single-pass membrane protein</topology>
    </subcellularLocation>
    <subcellularLocation>
        <location evidence="4">Mitochondrion outer membrane</location>
        <topology evidence="4">Single-pass membrane protein</topology>
    </subcellularLocation>
</comment>
<dbReference type="SMART" id="SM00220">
    <property type="entry name" value="S_TKc"/>
    <property type="match status" value="1"/>
</dbReference>
<accession>A0AAN7P8J7</accession>
<keyword evidence="12" id="KW-0472">Membrane</keyword>
<dbReference type="PANTHER" id="PTHR22972:SF7">
    <property type="entry name" value="SERINE_THREONINE-PROTEIN KINASE PINK1, MITOCHONDRIAL"/>
    <property type="match status" value="1"/>
</dbReference>
<evidence type="ECO:0000256" key="10">
    <source>
        <dbReference type="ARBA" id="ARBA00022777"/>
    </source>
</evidence>
<evidence type="ECO:0000256" key="15">
    <source>
        <dbReference type="ARBA" id="ARBA00022946"/>
    </source>
</evidence>
<evidence type="ECO:0000256" key="17">
    <source>
        <dbReference type="ARBA" id="ARBA00047899"/>
    </source>
</evidence>
<keyword evidence="7" id="KW-0808">Transferase</keyword>
<evidence type="ECO:0000256" key="8">
    <source>
        <dbReference type="ARBA" id="ARBA00022723"/>
    </source>
</evidence>
<dbReference type="GO" id="GO:0000422">
    <property type="term" value="P:autophagy of mitochondrion"/>
    <property type="evidence" value="ECO:0007669"/>
    <property type="project" value="TreeGrafter"/>
</dbReference>
<evidence type="ECO:0000313" key="20">
    <source>
        <dbReference type="EMBL" id="KAK4879462.1"/>
    </source>
</evidence>
<name>A0AAN7P8J7_9COLE</name>
<dbReference type="InterPro" id="IPR008271">
    <property type="entry name" value="Ser/Thr_kinase_AS"/>
</dbReference>
<evidence type="ECO:0000256" key="14">
    <source>
        <dbReference type="ARBA" id="ARBA00022842"/>
    </source>
</evidence>
<evidence type="ECO:0000256" key="9">
    <source>
        <dbReference type="ARBA" id="ARBA00022741"/>
    </source>
</evidence>
<dbReference type="AlphaFoldDB" id="A0AAN7P8J7"/>
<dbReference type="GO" id="GO:0004674">
    <property type="term" value="F:protein serine/threonine kinase activity"/>
    <property type="evidence" value="ECO:0007669"/>
    <property type="project" value="UniProtKB-KW"/>
</dbReference>
<dbReference type="InterPro" id="IPR051511">
    <property type="entry name" value="MitoQC_Scaffold_Kinases"/>
</dbReference>
<proteinExistence type="predicted"/>
<evidence type="ECO:0000256" key="12">
    <source>
        <dbReference type="ARBA" id="ARBA00022792"/>
    </source>
</evidence>
<evidence type="ECO:0000256" key="18">
    <source>
        <dbReference type="ARBA" id="ARBA00048679"/>
    </source>
</evidence>
<keyword evidence="8" id="KW-0479">Metal-binding</keyword>
<organism evidence="20 21">
    <name type="scientific">Aquatica leii</name>
    <dbReference type="NCBI Taxonomy" id="1421715"/>
    <lineage>
        <taxon>Eukaryota</taxon>
        <taxon>Metazoa</taxon>
        <taxon>Ecdysozoa</taxon>
        <taxon>Arthropoda</taxon>
        <taxon>Hexapoda</taxon>
        <taxon>Insecta</taxon>
        <taxon>Pterygota</taxon>
        <taxon>Neoptera</taxon>
        <taxon>Endopterygota</taxon>
        <taxon>Coleoptera</taxon>
        <taxon>Polyphaga</taxon>
        <taxon>Elateriformia</taxon>
        <taxon>Elateroidea</taxon>
        <taxon>Lampyridae</taxon>
        <taxon>Luciolinae</taxon>
        <taxon>Aquatica</taxon>
    </lineage>
</organism>
<dbReference type="PROSITE" id="PS00108">
    <property type="entry name" value="PROTEIN_KINASE_ST"/>
    <property type="match status" value="1"/>
</dbReference>
<evidence type="ECO:0000256" key="11">
    <source>
        <dbReference type="ARBA" id="ARBA00022787"/>
    </source>
</evidence>
<gene>
    <name evidence="20" type="ORF">RN001_007608</name>
</gene>
<dbReference type="Proteomes" id="UP001353858">
    <property type="component" value="Unassembled WGS sequence"/>
</dbReference>
<evidence type="ECO:0000256" key="7">
    <source>
        <dbReference type="ARBA" id="ARBA00022679"/>
    </source>
</evidence>